<proteinExistence type="inferred from homology"/>
<sequence length="213" mass="23108">MAAQIIRDAFSGFQRWELPSVVDRQAAESAPEEGGPPTVAELEALERQAREEGYAAGRAEGLADAKREREAMVRQFETLLDAAARPLEALDEATEQELARLATVIARRVIAHELVTSPALIVQAVQQAARALPSAAREVRVRVHPDDLAVLREHQVAEEHWQLLPDPALSRGDCALESERSRLDARVDTRLAAIVDAVLGIGSDDDGGDEVTA</sequence>
<evidence type="ECO:0000313" key="10">
    <source>
        <dbReference type="Proteomes" id="UP000077255"/>
    </source>
</evidence>
<dbReference type="InterPro" id="IPR018035">
    <property type="entry name" value="Flagellar_FliH/T3SS_HrpE"/>
</dbReference>
<dbReference type="PANTHER" id="PTHR34982">
    <property type="entry name" value="YOP PROTEINS TRANSLOCATION PROTEIN L"/>
    <property type="match status" value="1"/>
</dbReference>
<comment type="similarity">
    <text evidence="2">Belongs to the FliH family.</text>
</comment>
<keyword evidence="5" id="KW-1005">Bacterial flagellum biogenesis</keyword>
<dbReference type="Pfam" id="PF02108">
    <property type="entry name" value="FliH"/>
    <property type="match status" value="1"/>
</dbReference>
<evidence type="ECO:0000256" key="7">
    <source>
        <dbReference type="ARBA" id="ARBA00023225"/>
    </source>
</evidence>
<dbReference type="PATRIC" id="fig|445710.3.peg.115"/>
<feature type="domain" description="Flagellar assembly protein FliH/Type III secretion system HrpE" evidence="8">
    <location>
        <begin position="72"/>
        <end position="192"/>
    </location>
</feature>
<dbReference type="GO" id="GO:0015031">
    <property type="term" value="P:protein transport"/>
    <property type="evidence" value="ECO:0007669"/>
    <property type="project" value="UniProtKB-KW"/>
</dbReference>
<dbReference type="STRING" id="445710.ATSB10_01170"/>
<dbReference type="PANTHER" id="PTHR34982:SF1">
    <property type="entry name" value="FLAGELLAR ASSEMBLY PROTEIN FLIH"/>
    <property type="match status" value="1"/>
</dbReference>
<evidence type="ECO:0000256" key="6">
    <source>
        <dbReference type="ARBA" id="ARBA00022927"/>
    </source>
</evidence>
<evidence type="ECO:0000313" key="9">
    <source>
        <dbReference type="EMBL" id="AND67571.1"/>
    </source>
</evidence>
<dbReference type="AlphaFoldDB" id="A0A160MWL6"/>
<evidence type="ECO:0000256" key="3">
    <source>
        <dbReference type="ARBA" id="ARBA00016507"/>
    </source>
</evidence>
<dbReference type="GO" id="GO:0005829">
    <property type="term" value="C:cytosol"/>
    <property type="evidence" value="ECO:0007669"/>
    <property type="project" value="TreeGrafter"/>
</dbReference>
<keyword evidence="7" id="KW-1006">Bacterial flagellum protein export</keyword>
<keyword evidence="4" id="KW-0813">Transport</keyword>
<evidence type="ECO:0000256" key="2">
    <source>
        <dbReference type="ARBA" id="ARBA00006602"/>
    </source>
</evidence>
<dbReference type="KEGG" id="dtx:ATSB10_01170"/>
<evidence type="ECO:0000259" key="8">
    <source>
        <dbReference type="Pfam" id="PF02108"/>
    </source>
</evidence>
<keyword evidence="6" id="KW-0653">Protein transport</keyword>
<gene>
    <name evidence="9" type="ORF">ATSB10_01170</name>
</gene>
<dbReference type="Proteomes" id="UP000077255">
    <property type="component" value="Chromosome"/>
</dbReference>
<evidence type="ECO:0000256" key="4">
    <source>
        <dbReference type="ARBA" id="ARBA00022448"/>
    </source>
</evidence>
<dbReference type="OrthoDB" id="6196089at2"/>
<accession>A0A160MWL6</accession>
<organism evidence="9 10">
    <name type="scientific">Dyella thiooxydans</name>
    <dbReference type="NCBI Taxonomy" id="445710"/>
    <lineage>
        <taxon>Bacteria</taxon>
        <taxon>Pseudomonadati</taxon>
        <taxon>Pseudomonadota</taxon>
        <taxon>Gammaproteobacteria</taxon>
        <taxon>Lysobacterales</taxon>
        <taxon>Rhodanobacteraceae</taxon>
        <taxon>Dyella</taxon>
    </lineage>
</organism>
<dbReference type="EMBL" id="CP014841">
    <property type="protein sequence ID" value="AND67571.1"/>
    <property type="molecule type" value="Genomic_DNA"/>
</dbReference>
<dbReference type="GO" id="GO:0044781">
    <property type="term" value="P:bacterial-type flagellum organization"/>
    <property type="evidence" value="ECO:0007669"/>
    <property type="project" value="UniProtKB-KW"/>
</dbReference>
<protein>
    <recommendedName>
        <fullName evidence="3">Flagellar assembly protein FliH</fullName>
    </recommendedName>
</protein>
<evidence type="ECO:0000256" key="5">
    <source>
        <dbReference type="ARBA" id="ARBA00022795"/>
    </source>
</evidence>
<evidence type="ECO:0000256" key="1">
    <source>
        <dbReference type="ARBA" id="ARBA00003041"/>
    </source>
</evidence>
<name>A0A160MWL6_9GAMM</name>
<dbReference type="InterPro" id="IPR051472">
    <property type="entry name" value="T3SS_Stator/FliH"/>
</dbReference>
<comment type="function">
    <text evidence="1">Needed for flagellar regrowth and assembly.</text>
</comment>
<dbReference type="RefSeq" id="WP_063669942.1">
    <property type="nucleotide sequence ID" value="NZ_CP014841.1"/>
</dbReference>
<keyword evidence="10" id="KW-1185">Reference proteome</keyword>
<reference evidence="9 10" key="1">
    <citation type="submission" date="2016-02" db="EMBL/GenBank/DDBJ databases">
        <title>Complete genome sequencing and analysis of ATSB10, Dyella thiooxydans isolated from rhizosphere soil of sunflower (Helianthus annuus L.).</title>
        <authorList>
            <person name="Lee Y."/>
            <person name="Hwangbo K."/>
            <person name="Chung H."/>
            <person name="Yoo J."/>
            <person name="Kim K.Y."/>
            <person name="Sa T.M."/>
            <person name="Um Y."/>
            <person name="Madhaiyan M."/>
        </authorList>
    </citation>
    <scope>NUCLEOTIDE SEQUENCE [LARGE SCALE GENOMIC DNA]</scope>
    <source>
        <strain evidence="9 10">ATSB10</strain>
    </source>
</reference>